<feature type="binding site" evidence="6">
    <location>
        <position position="107"/>
    </location>
    <ligand>
        <name>S-adenosyl-L-methionine</name>
        <dbReference type="ChEBI" id="CHEBI:59789"/>
    </ligand>
</feature>
<dbReference type="GO" id="GO:0071424">
    <property type="term" value="F:rRNA (cytosine-N4-)-methyltransferase activity"/>
    <property type="evidence" value="ECO:0007669"/>
    <property type="project" value="UniProtKB-UniRule"/>
</dbReference>
<dbReference type="InterPro" id="IPR023397">
    <property type="entry name" value="SAM-dep_MeTrfase_MraW_recog"/>
</dbReference>
<feature type="binding site" evidence="6">
    <location>
        <position position="100"/>
    </location>
    <ligand>
        <name>S-adenosyl-L-methionine</name>
        <dbReference type="ChEBI" id="CHEBI:59789"/>
    </ligand>
</feature>
<dbReference type="AlphaFoldDB" id="A0A2H0NHP9"/>
<sequence>MILNSSFHLPVLLPEVIKALNIIKGNIYIDATLGGGGHSEEIIKNGGNVLAIDKDQGAINFVKSAWRNNTRLRTVEGNFKDITNIAQKNGLQNVDGILFDLGLSSFQIDGSGRGFSYLRDERLDMRMSMEDKVDAEDIINKYSIEQLYEIFSKYSEEINSRAIASAIISARRIKINIKRTKDIVGIVESVLNKIYLRLPNRDYNQIRNSTLSRIFQAIRIEVNSELSNLEIGIKQAINLLKSNGRLVVISYHSLEDRIIKLTFEHYQSRGVISTLSKKPIRPKYDEIISNPRSRSAKLRFIRKI</sequence>
<dbReference type="EMBL" id="PCWS01000072">
    <property type="protein sequence ID" value="PIR08424.1"/>
    <property type="molecule type" value="Genomic_DNA"/>
</dbReference>
<dbReference type="HAMAP" id="MF_01007">
    <property type="entry name" value="16SrRNA_methyltr_H"/>
    <property type="match status" value="1"/>
</dbReference>
<feature type="binding site" evidence="6">
    <location>
        <begin position="36"/>
        <end position="38"/>
    </location>
    <ligand>
        <name>S-adenosyl-L-methionine</name>
        <dbReference type="ChEBI" id="CHEBI:59789"/>
    </ligand>
</feature>
<dbReference type="EC" id="2.1.1.199" evidence="6"/>
<name>A0A2H0NHP9_9BACT</name>
<protein>
    <recommendedName>
        <fullName evidence="6">Ribosomal RNA small subunit methyltransferase H</fullName>
        <ecNumber evidence="6">2.1.1.199</ecNumber>
    </recommendedName>
    <alternativeName>
        <fullName evidence="6">16S rRNA m(4)C1402 methyltransferase</fullName>
    </alternativeName>
    <alternativeName>
        <fullName evidence="6">rRNA (cytosine-N(4)-)-methyltransferase RsmH</fullName>
    </alternativeName>
</protein>
<comment type="function">
    <text evidence="6">Specifically methylates the N4 position of cytidine in position 1402 (C1402) of 16S rRNA.</text>
</comment>
<keyword evidence="4 6" id="KW-0808">Transferase</keyword>
<reference evidence="7 8" key="1">
    <citation type="submission" date="2017-09" db="EMBL/GenBank/DDBJ databases">
        <title>Depth-based differentiation of microbial function through sediment-hosted aquifers and enrichment of novel symbionts in the deep terrestrial subsurface.</title>
        <authorList>
            <person name="Probst A.J."/>
            <person name="Ladd B."/>
            <person name="Jarett J.K."/>
            <person name="Geller-Mcgrath D.E."/>
            <person name="Sieber C.M."/>
            <person name="Emerson J.B."/>
            <person name="Anantharaman K."/>
            <person name="Thomas B.C."/>
            <person name="Malmstrom R."/>
            <person name="Stieglmeier M."/>
            <person name="Klingl A."/>
            <person name="Woyke T."/>
            <person name="Ryan C.M."/>
            <person name="Banfield J.F."/>
        </authorList>
    </citation>
    <scope>NUCLEOTIDE SEQUENCE [LARGE SCALE GENOMIC DNA]</scope>
    <source>
        <strain evidence="7">CG11_big_fil_rev_8_21_14_0_20_37_11</strain>
    </source>
</reference>
<dbReference type="Pfam" id="PF01795">
    <property type="entry name" value="Methyltransf_5"/>
    <property type="match status" value="1"/>
</dbReference>
<evidence type="ECO:0000256" key="6">
    <source>
        <dbReference type="HAMAP-Rule" id="MF_01007"/>
    </source>
</evidence>
<dbReference type="InterPro" id="IPR002903">
    <property type="entry name" value="RsmH"/>
</dbReference>
<dbReference type="GO" id="GO:0070475">
    <property type="term" value="P:rRNA base methylation"/>
    <property type="evidence" value="ECO:0007669"/>
    <property type="project" value="UniProtKB-UniRule"/>
</dbReference>
<dbReference type="NCBIfam" id="TIGR00006">
    <property type="entry name" value="16S rRNA (cytosine(1402)-N(4))-methyltransferase RsmH"/>
    <property type="match status" value="1"/>
</dbReference>
<evidence type="ECO:0000256" key="2">
    <source>
        <dbReference type="ARBA" id="ARBA00022552"/>
    </source>
</evidence>
<organism evidence="7 8">
    <name type="scientific">Candidatus Gottesmanbacteria bacterium CG11_big_fil_rev_8_21_14_0_20_37_11</name>
    <dbReference type="NCBI Taxonomy" id="1974575"/>
    <lineage>
        <taxon>Bacteria</taxon>
        <taxon>Candidatus Gottesmaniibacteriota</taxon>
    </lineage>
</organism>
<dbReference type="Proteomes" id="UP000230707">
    <property type="component" value="Unassembled WGS sequence"/>
</dbReference>
<proteinExistence type="inferred from homology"/>
<feature type="binding site" evidence="6">
    <location>
        <position position="53"/>
    </location>
    <ligand>
        <name>S-adenosyl-L-methionine</name>
        <dbReference type="ChEBI" id="CHEBI:59789"/>
    </ligand>
</feature>
<dbReference type="GO" id="GO:0005737">
    <property type="term" value="C:cytoplasm"/>
    <property type="evidence" value="ECO:0007669"/>
    <property type="project" value="UniProtKB-SubCell"/>
</dbReference>
<dbReference type="Gene3D" id="1.10.150.170">
    <property type="entry name" value="Putative methyltransferase TM0872, insert domain"/>
    <property type="match status" value="1"/>
</dbReference>
<feature type="binding site" evidence="6">
    <location>
        <position position="79"/>
    </location>
    <ligand>
        <name>S-adenosyl-L-methionine</name>
        <dbReference type="ChEBI" id="CHEBI:59789"/>
    </ligand>
</feature>
<accession>A0A2H0NHP9</accession>
<dbReference type="SUPFAM" id="SSF53335">
    <property type="entry name" value="S-adenosyl-L-methionine-dependent methyltransferases"/>
    <property type="match status" value="1"/>
</dbReference>
<dbReference type="PIRSF" id="PIRSF004486">
    <property type="entry name" value="MraW"/>
    <property type="match status" value="1"/>
</dbReference>
<comment type="catalytic activity">
    <reaction evidence="6">
        <text>cytidine(1402) in 16S rRNA + S-adenosyl-L-methionine = N(4)-methylcytidine(1402) in 16S rRNA + S-adenosyl-L-homocysteine + H(+)</text>
        <dbReference type="Rhea" id="RHEA:42928"/>
        <dbReference type="Rhea" id="RHEA-COMP:10286"/>
        <dbReference type="Rhea" id="RHEA-COMP:10287"/>
        <dbReference type="ChEBI" id="CHEBI:15378"/>
        <dbReference type="ChEBI" id="CHEBI:57856"/>
        <dbReference type="ChEBI" id="CHEBI:59789"/>
        <dbReference type="ChEBI" id="CHEBI:74506"/>
        <dbReference type="ChEBI" id="CHEBI:82748"/>
        <dbReference type="EC" id="2.1.1.199"/>
    </reaction>
</comment>
<dbReference type="InterPro" id="IPR029063">
    <property type="entry name" value="SAM-dependent_MTases_sf"/>
</dbReference>
<keyword evidence="3 6" id="KW-0489">Methyltransferase</keyword>
<comment type="subcellular location">
    <subcellularLocation>
        <location evidence="6">Cytoplasm</location>
    </subcellularLocation>
</comment>
<comment type="caution">
    <text evidence="7">The sequence shown here is derived from an EMBL/GenBank/DDBJ whole genome shotgun (WGS) entry which is preliminary data.</text>
</comment>
<dbReference type="PANTHER" id="PTHR11265">
    <property type="entry name" value="S-ADENOSYL-METHYLTRANSFERASE MRAW"/>
    <property type="match status" value="1"/>
</dbReference>
<gene>
    <name evidence="6" type="primary">rsmH</name>
    <name evidence="7" type="ORF">COV53_03150</name>
</gene>
<comment type="similarity">
    <text evidence="1 6">Belongs to the methyltransferase superfamily. RsmH family.</text>
</comment>
<evidence type="ECO:0000256" key="3">
    <source>
        <dbReference type="ARBA" id="ARBA00022603"/>
    </source>
</evidence>
<evidence type="ECO:0000256" key="4">
    <source>
        <dbReference type="ARBA" id="ARBA00022679"/>
    </source>
</evidence>
<evidence type="ECO:0000256" key="5">
    <source>
        <dbReference type="ARBA" id="ARBA00022691"/>
    </source>
</evidence>
<evidence type="ECO:0000313" key="7">
    <source>
        <dbReference type="EMBL" id="PIR08424.1"/>
    </source>
</evidence>
<dbReference type="PANTHER" id="PTHR11265:SF0">
    <property type="entry name" value="12S RRNA N4-METHYLCYTIDINE METHYLTRANSFERASE"/>
    <property type="match status" value="1"/>
</dbReference>
<evidence type="ECO:0000313" key="8">
    <source>
        <dbReference type="Proteomes" id="UP000230707"/>
    </source>
</evidence>
<dbReference type="Gene3D" id="3.40.50.150">
    <property type="entry name" value="Vaccinia Virus protein VP39"/>
    <property type="match status" value="1"/>
</dbReference>
<keyword evidence="2 6" id="KW-0698">rRNA processing</keyword>
<dbReference type="SUPFAM" id="SSF81799">
    <property type="entry name" value="Putative methyltransferase TM0872, insert domain"/>
    <property type="match status" value="1"/>
</dbReference>
<keyword evidence="6" id="KW-0963">Cytoplasm</keyword>
<keyword evidence="5 6" id="KW-0949">S-adenosyl-L-methionine</keyword>
<evidence type="ECO:0000256" key="1">
    <source>
        <dbReference type="ARBA" id="ARBA00010396"/>
    </source>
</evidence>